<organism evidence="1 2">
    <name type="scientific">Streblomastix strix</name>
    <dbReference type="NCBI Taxonomy" id="222440"/>
    <lineage>
        <taxon>Eukaryota</taxon>
        <taxon>Metamonada</taxon>
        <taxon>Preaxostyla</taxon>
        <taxon>Oxymonadida</taxon>
        <taxon>Streblomastigidae</taxon>
        <taxon>Streblomastix</taxon>
    </lineage>
</organism>
<reference evidence="1 2" key="1">
    <citation type="submission" date="2019-03" db="EMBL/GenBank/DDBJ databases">
        <title>Single cell metagenomics reveals metabolic interactions within the superorganism composed of flagellate Streblomastix strix and complex community of Bacteroidetes bacteria on its surface.</title>
        <authorList>
            <person name="Treitli S.C."/>
            <person name="Kolisko M."/>
            <person name="Husnik F."/>
            <person name="Keeling P."/>
            <person name="Hampl V."/>
        </authorList>
    </citation>
    <scope>NUCLEOTIDE SEQUENCE [LARGE SCALE GENOMIC DNA]</scope>
    <source>
        <strain evidence="1">ST1C</strain>
    </source>
</reference>
<comment type="caution">
    <text evidence="1">The sequence shown here is derived from an EMBL/GenBank/DDBJ whole genome shotgun (WGS) entry which is preliminary data.</text>
</comment>
<sequence length="103" mass="11317">MPENPFLGTTVTYVLKNQISQEGKTEQQCECISEDIRASCMIYTAKDTPSVECKCPKIAQGDYTKDKCEANKASTEKESTGSYQMNLGIINVAVVLPALTIFI</sequence>
<gene>
    <name evidence="1" type="ORF">EZS28_055724</name>
</gene>
<evidence type="ECO:0000313" key="2">
    <source>
        <dbReference type="Proteomes" id="UP000324800"/>
    </source>
</evidence>
<name>A0A5J4PXR9_9EUKA</name>
<dbReference type="EMBL" id="SNRW01048225">
    <property type="protein sequence ID" value="KAA6313621.1"/>
    <property type="molecule type" value="Genomic_DNA"/>
</dbReference>
<accession>A0A5J4PXR9</accession>
<dbReference type="AlphaFoldDB" id="A0A5J4PXR9"/>
<protein>
    <submittedName>
        <fullName evidence="1">Uncharacterized protein</fullName>
    </submittedName>
</protein>
<proteinExistence type="predicted"/>
<evidence type="ECO:0000313" key="1">
    <source>
        <dbReference type="EMBL" id="KAA6313621.1"/>
    </source>
</evidence>
<dbReference type="Proteomes" id="UP000324800">
    <property type="component" value="Unassembled WGS sequence"/>
</dbReference>